<name>A0A6J4Q7P0_9ACTN</name>
<accession>A0A6J4Q7P0</accession>
<evidence type="ECO:0000256" key="3">
    <source>
        <dbReference type="SAM" id="Phobius"/>
    </source>
</evidence>
<keyword evidence="3" id="KW-0812">Transmembrane</keyword>
<dbReference type="EMBL" id="CADCUT010000196">
    <property type="protein sequence ID" value="CAA9430604.1"/>
    <property type="molecule type" value="Genomic_DNA"/>
</dbReference>
<protein>
    <submittedName>
        <fullName evidence="4">Phosphatidylinositol phosphate synthase @ Archaetidylinositol phosphate synthase</fullName>
        <ecNumber evidence="4">2.7.8.39</ecNumber>
    </submittedName>
</protein>
<evidence type="ECO:0000256" key="2">
    <source>
        <dbReference type="RuleBase" id="RU003750"/>
    </source>
</evidence>
<comment type="similarity">
    <text evidence="2">Belongs to the CDP-alcohol phosphatidyltransferase class-I family.</text>
</comment>
<dbReference type="GO" id="GO:0016780">
    <property type="term" value="F:phosphotransferase activity, for other substituted phosphate groups"/>
    <property type="evidence" value="ECO:0007669"/>
    <property type="project" value="InterPro"/>
</dbReference>
<feature type="transmembrane region" description="Helical" evidence="3">
    <location>
        <begin position="164"/>
        <end position="189"/>
    </location>
</feature>
<keyword evidence="1 2" id="KW-0808">Transferase</keyword>
<dbReference type="Pfam" id="PF01066">
    <property type="entry name" value="CDP-OH_P_transf"/>
    <property type="match status" value="1"/>
</dbReference>
<keyword evidence="3" id="KW-1133">Transmembrane helix</keyword>
<keyword evidence="3" id="KW-0472">Membrane</keyword>
<dbReference type="AlphaFoldDB" id="A0A6J4Q7P0"/>
<feature type="transmembrane region" description="Helical" evidence="3">
    <location>
        <begin position="41"/>
        <end position="59"/>
    </location>
</feature>
<dbReference type="InterPro" id="IPR043130">
    <property type="entry name" value="CDP-OH_PTrfase_TM_dom"/>
</dbReference>
<dbReference type="GO" id="GO:0008654">
    <property type="term" value="P:phospholipid biosynthetic process"/>
    <property type="evidence" value="ECO:0007669"/>
    <property type="project" value="InterPro"/>
</dbReference>
<organism evidence="4">
    <name type="scientific">uncultured Rubrobacteraceae bacterium</name>
    <dbReference type="NCBI Taxonomy" id="349277"/>
    <lineage>
        <taxon>Bacteria</taxon>
        <taxon>Bacillati</taxon>
        <taxon>Actinomycetota</taxon>
        <taxon>Rubrobacteria</taxon>
        <taxon>Rubrobacterales</taxon>
        <taxon>Rubrobacteraceae</taxon>
        <taxon>environmental samples</taxon>
    </lineage>
</organism>
<gene>
    <name evidence="4" type="ORF">AVDCRST_MAG03-3211</name>
</gene>
<evidence type="ECO:0000313" key="4">
    <source>
        <dbReference type="EMBL" id="CAA9430604.1"/>
    </source>
</evidence>
<dbReference type="InterPro" id="IPR048254">
    <property type="entry name" value="CDP_ALCOHOL_P_TRANSF_CS"/>
</dbReference>
<dbReference type="EC" id="2.7.8.39" evidence="4"/>
<sequence>MTFPHRDPGEPYPFREASKDALLFVLHPLVRLLSSMRVRPDTLTVVGWTLALGAAVLFGLGHTPIAGGVMLLGGLFDALDGAVARESNRMSSFGAFLDSTLDRLSESAVFVGVIFFYASAARPLEALLAGLAMTFSLLTSYARARAEGLNVACEVGLLERAGRVVILSVFSIFGLLTPGVAFVAAGALVTTAQRILHVHRATQG</sequence>
<reference evidence="4" key="1">
    <citation type="submission" date="2020-02" db="EMBL/GenBank/DDBJ databases">
        <authorList>
            <person name="Meier V. D."/>
        </authorList>
    </citation>
    <scope>NUCLEOTIDE SEQUENCE</scope>
    <source>
        <strain evidence="4">AVDCRST_MAG03</strain>
    </source>
</reference>
<dbReference type="GO" id="GO:0016020">
    <property type="term" value="C:membrane"/>
    <property type="evidence" value="ECO:0007669"/>
    <property type="project" value="InterPro"/>
</dbReference>
<proteinExistence type="inferred from homology"/>
<evidence type="ECO:0000256" key="1">
    <source>
        <dbReference type="ARBA" id="ARBA00022679"/>
    </source>
</evidence>
<dbReference type="PROSITE" id="PS00379">
    <property type="entry name" value="CDP_ALCOHOL_P_TRANSF"/>
    <property type="match status" value="1"/>
</dbReference>
<dbReference type="InterPro" id="IPR000462">
    <property type="entry name" value="CDP-OH_P_trans"/>
</dbReference>
<dbReference type="Gene3D" id="1.20.120.1760">
    <property type="match status" value="1"/>
</dbReference>